<reference evidence="2 3" key="1">
    <citation type="journal article" date="2016" name="Mol. Biol. Evol.">
        <title>Comparative Genomics of Early-Diverging Mushroom-Forming Fungi Provides Insights into the Origins of Lignocellulose Decay Capabilities.</title>
        <authorList>
            <person name="Nagy L.G."/>
            <person name="Riley R."/>
            <person name="Tritt A."/>
            <person name="Adam C."/>
            <person name="Daum C."/>
            <person name="Floudas D."/>
            <person name="Sun H."/>
            <person name="Yadav J.S."/>
            <person name="Pangilinan J."/>
            <person name="Larsson K.H."/>
            <person name="Matsuura K."/>
            <person name="Barry K."/>
            <person name="Labutti K."/>
            <person name="Kuo R."/>
            <person name="Ohm R.A."/>
            <person name="Bhattacharya S.S."/>
            <person name="Shirouzu T."/>
            <person name="Yoshinaga Y."/>
            <person name="Martin F.M."/>
            <person name="Grigoriev I.V."/>
            <person name="Hibbett D.S."/>
        </authorList>
    </citation>
    <scope>NUCLEOTIDE SEQUENCE [LARGE SCALE GENOMIC DNA]</scope>
    <source>
        <strain evidence="2 3">CBS 109695</strain>
    </source>
</reference>
<accession>A0A165YBZ2</accession>
<evidence type="ECO:0000313" key="3">
    <source>
        <dbReference type="Proteomes" id="UP000076532"/>
    </source>
</evidence>
<name>A0A165YBZ2_9AGAM</name>
<evidence type="ECO:0000313" key="2">
    <source>
        <dbReference type="EMBL" id="KZP09406.1"/>
    </source>
</evidence>
<sequence>MANTPVLPTDLQNPTDPLAGTSPPPLRTWAPTPRVTRFSGAVHPGGTSCLRCACRFAWGRWALPGEGGLVMAAQSSASSSRFTCSPFSSSSPPTGPSPNRHSLTPSTPPFSTVEDGSASGIMPFTAIAVAFSATTTNSALDTRIPFTHVFGRASLPGGLPSIPVFVPRAYGLLPPRQSA</sequence>
<feature type="compositionally biased region" description="Low complexity" evidence="1">
    <location>
        <begin position="83"/>
        <end position="92"/>
    </location>
</feature>
<organism evidence="2 3">
    <name type="scientific">Athelia psychrophila</name>
    <dbReference type="NCBI Taxonomy" id="1759441"/>
    <lineage>
        <taxon>Eukaryota</taxon>
        <taxon>Fungi</taxon>
        <taxon>Dikarya</taxon>
        <taxon>Basidiomycota</taxon>
        <taxon>Agaricomycotina</taxon>
        <taxon>Agaricomycetes</taxon>
        <taxon>Agaricomycetidae</taxon>
        <taxon>Atheliales</taxon>
        <taxon>Atheliaceae</taxon>
        <taxon>Athelia</taxon>
    </lineage>
</organism>
<feature type="region of interest" description="Disordered" evidence="1">
    <location>
        <begin position="83"/>
        <end position="115"/>
    </location>
</feature>
<dbReference type="AlphaFoldDB" id="A0A165YBZ2"/>
<gene>
    <name evidence="2" type="ORF">FIBSPDRAFT_963956</name>
</gene>
<dbReference type="Proteomes" id="UP000076532">
    <property type="component" value="Unassembled WGS sequence"/>
</dbReference>
<proteinExistence type="predicted"/>
<evidence type="ECO:0000256" key="1">
    <source>
        <dbReference type="SAM" id="MobiDB-lite"/>
    </source>
</evidence>
<feature type="region of interest" description="Disordered" evidence="1">
    <location>
        <begin position="1"/>
        <end position="30"/>
    </location>
</feature>
<dbReference type="OrthoDB" id="5582162at2759"/>
<keyword evidence="3" id="KW-1185">Reference proteome</keyword>
<dbReference type="EMBL" id="KV417700">
    <property type="protein sequence ID" value="KZP09406.1"/>
    <property type="molecule type" value="Genomic_DNA"/>
</dbReference>
<protein>
    <submittedName>
        <fullName evidence="2">Uncharacterized protein</fullName>
    </submittedName>
</protein>